<dbReference type="EMBL" id="VJVZ01000001">
    <property type="protein sequence ID" value="TRW27566.1"/>
    <property type="molecule type" value="Genomic_DNA"/>
</dbReference>
<keyword evidence="2" id="KW-0560">Oxidoreductase</keyword>
<dbReference type="InterPro" id="IPR051911">
    <property type="entry name" value="SDR_oxidoreductase"/>
</dbReference>
<dbReference type="InterPro" id="IPR036291">
    <property type="entry name" value="NAD(P)-bd_dom_sf"/>
</dbReference>
<evidence type="ECO:0000256" key="2">
    <source>
        <dbReference type="ARBA" id="ARBA00023002"/>
    </source>
</evidence>
<dbReference type="Proteomes" id="UP000320643">
    <property type="component" value="Unassembled WGS sequence"/>
</dbReference>
<reference evidence="4 5" key="1">
    <citation type="submission" date="2019-07" db="EMBL/GenBank/DDBJ databases">
        <title>Flavobacterium sp. nov., isolated from glacier ice.</title>
        <authorList>
            <person name="Liu Q."/>
            <person name="Xin Y.-H."/>
        </authorList>
    </citation>
    <scope>NUCLEOTIDE SEQUENCE [LARGE SCALE GENOMIC DNA]</scope>
    <source>
        <strain evidence="4 5">ZT4R6</strain>
    </source>
</reference>
<dbReference type="SUPFAM" id="SSF51735">
    <property type="entry name" value="NAD(P)-binding Rossmann-fold domains"/>
    <property type="match status" value="1"/>
</dbReference>
<proteinExistence type="inferred from homology"/>
<evidence type="ECO:0000313" key="5">
    <source>
        <dbReference type="Proteomes" id="UP000320643"/>
    </source>
</evidence>
<keyword evidence="5" id="KW-1185">Reference proteome</keyword>
<dbReference type="InterPro" id="IPR020904">
    <property type="entry name" value="Sc_DH/Rdtase_CS"/>
</dbReference>
<protein>
    <submittedName>
        <fullName evidence="4">SDR family oxidoreductase</fullName>
    </submittedName>
</protein>
<gene>
    <name evidence="4" type="ORF">FMM05_02690</name>
</gene>
<dbReference type="AlphaFoldDB" id="A0A552VAR7"/>
<accession>A0A552VAR7</accession>
<evidence type="ECO:0000256" key="1">
    <source>
        <dbReference type="ARBA" id="ARBA00006484"/>
    </source>
</evidence>
<dbReference type="PROSITE" id="PS00061">
    <property type="entry name" value="ADH_SHORT"/>
    <property type="match status" value="1"/>
</dbReference>
<name>A0A552VAR7_9FLAO</name>
<dbReference type="PRINTS" id="PR00081">
    <property type="entry name" value="GDHRDH"/>
</dbReference>
<dbReference type="InterPro" id="IPR002347">
    <property type="entry name" value="SDR_fam"/>
</dbReference>
<dbReference type="GO" id="GO:0016491">
    <property type="term" value="F:oxidoreductase activity"/>
    <property type="evidence" value="ECO:0007669"/>
    <property type="project" value="UniProtKB-KW"/>
</dbReference>
<dbReference type="PANTHER" id="PTHR43976">
    <property type="entry name" value="SHORT CHAIN DEHYDROGENASE"/>
    <property type="match status" value="1"/>
</dbReference>
<evidence type="ECO:0000256" key="3">
    <source>
        <dbReference type="RuleBase" id="RU000363"/>
    </source>
</evidence>
<dbReference type="Gene3D" id="3.40.50.720">
    <property type="entry name" value="NAD(P)-binding Rossmann-like Domain"/>
    <property type="match status" value="1"/>
</dbReference>
<dbReference type="PANTHER" id="PTHR43976:SF16">
    <property type="entry name" value="SHORT-CHAIN DEHYDROGENASE_REDUCTASE FAMILY PROTEIN"/>
    <property type="match status" value="1"/>
</dbReference>
<dbReference type="RefSeq" id="WP_143371794.1">
    <property type="nucleotide sequence ID" value="NZ_VJVZ01000001.1"/>
</dbReference>
<evidence type="ECO:0000313" key="4">
    <source>
        <dbReference type="EMBL" id="TRW27566.1"/>
    </source>
</evidence>
<organism evidence="4 5">
    <name type="scientific">Flavobacterium zepuense</name>
    <dbReference type="NCBI Taxonomy" id="2593302"/>
    <lineage>
        <taxon>Bacteria</taxon>
        <taxon>Pseudomonadati</taxon>
        <taxon>Bacteroidota</taxon>
        <taxon>Flavobacteriia</taxon>
        <taxon>Flavobacteriales</taxon>
        <taxon>Flavobacteriaceae</taxon>
        <taxon>Flavobacterium</taxon>
    </lineage>
</organism>
<dbReference type="PRINTS" id="PR00080">
    <property type="entry name" value="SDRFAMILY"/>
</dbReference>
<comment type="caution">
    <text evidence="4">The sequence shown here is derived from an EMBL/GenBank/DDBJ whole genome shotgun (WGS) entry which is preliminary data.</text>
</comment>
<dbReference type="Pfam" id="PF00106">
    <property type="entry name" value="adh_short"/>
    <property type="match status" value="1"/>
</dbReference>
<comment type="similarity">
    <text evidence="1 3">Belongs to the short-chain dehydrogenases/reductases (SDR) family.</text>
</comment>
<dbReference type="OrthoDB" id="1235794at2"/>
<sequence>MQKTIFITGASSGLGKAAALHFQAMGWKVIATMRTPEKEHDLKKLENVTVLKLDVSDPAEINTVAAEVIKSFSVDVVLNNAGYGLIGVLEAINDSQITRQIDTNLLGVIRLTKAFIPYFREHKKGMFINVSSMLGLFGYPTCSVYAATKFALDGFSESLAYELAHFGVQVKIVAPGGIITDFAGRSLDGAQHEAYKTLENKVAEGYSLENIKNFASSADIAATIYEAATDGTDQLRYVAGKDATTIYSKRQEIGAEAHYKSIKEMFVY</sequence>
<dbReference type="CDD" id="cd05374">
    <property type="entry name" value="17beta-HSD-like_SDR_c"/>
    <property type="match status" value="1"/>
</dbReference>